<comment type="caution">
    <text evidence="2">The sequence shown here is derived from an EMBL/GenBank/DDBJ whole genome shotgun (WGS) entry which is preliminary data.</text>
</comment>
<gene>
    <name evidence="2" type="ORF">EV696_11346</name>
</gene>
<sequence>MKRFTLAVVVLAFFLSLLFWTLTDKEEPKVFAAEAVPATTKATSSPAERSNIPTTSDRPAASLPECPKGAISAEWLNQNFKTEHFQPFQNSGLLPEDVKLLLLAVNQLGYVVALPNAVEKNGTVVDPGNFLGKTLPEVYSAADAGNTEAAFIAGAHLLHIVELSNSQDLPRYERAKQYLLTAAHDGNIQSIYLLRQSLFIMSRLAWKKVEEVPSEAYLTWKRDYLVFDELTRQFGNEGAFLLSIVDEAADAENMQEFFHPRSKLGLPEPEHDTKMQKAVNSYLTNLNSALPFKLDSNRQERKERIAWLRRNVDLNILSERLPELCQETADKAPN</sequence>
<proteinExistence type="predicted"/>
<name>A0A4R6UMW3_9GAMM</name>
<protein>
    <submittedName>
        <fullName evidence="2">Uncharacterized protein</fullName>
    </submittedName>
</protein>
<evidence type="ECO:0000313" key="2">
    <source>
        <dbReference type="EMBL" id="TDQ46505.1"/>
    </source>
</evidence>
<dbReference type="EMBL" id="SNYM01000013">
    <property type="protein sequence ID" value="TDQ46505.1"/>
    <property type="molecule type" value="Genomic_DNA"/>
</dbReference>
<evidence type="ECO:0000313" key="3">
    <source>
        <dbReference type="Proteomes" id="UP000295375"/>
    </source>
</evidence>
<feature type="region of interest" description="Disordered" evidence="1">
    <location>
        <begin position="42"/>
        <end position="63"/>
    </location>
</feature>
<organism evidence="2 3">
    <name type="scientific">Permianibacter aggregans</name>
    <dbReference type="NCBI Taxonomy" id="1510150"/>
    <lineage>
        <taxon>Bacteria</taxon>
        <taxon>Pseudomonadati</taxon>
        <taxon>Pseudomonadota</taxon>
        <taxon>Gammaproteobacteria</taxon>
        <taxon>Pseudomonadales</taxon>
        <taxon>Pseudomonadaceae</taxon>
        <taxon>Permianibacter</taxon>
    </lineage>
</organism>
<keyword evidence="3" id="KW-1185">Reference proteome</keyword>
<feature type="compositionally biased region" description="Polar residues" evidence="1">
    <location>
        <begin position="42"/>
        <end position="57"/>
    </location>
</feature>
<reference evidence="2 3" key="1">
    <citation type="submission" date="2019-03" db="EMBL/GenBank/DDBJ databases">
        <title>Genomic Encyclopedia of Type Strains, Phase IV (KMG-IV): sequencing the most valuable type-strain genomes for metagenomic binning, comparative biology and taxonomic classification.</title>
        <authorList>
            <person name="Goeker M."/>
        </authorList>
    </citation>
    <scope>NUCLEOTIDE SEQUENCE [LARGE SCALE GENOMIC DNA]</scope>
    <source>
        <strain evidence="2 3">DSM 103792</strain>
    </source>
</reference>
<accession>A0A4R6UMW3</accession>
<dbReference type="Proteomes" id="UP000295375">
    <property type="component" value="Unassembled WGS sequence"/>
</dbReference>
<dbReference type="AlphaFoldDB" id="A0A4R6UMW3"/>
<evidence type="ECO:0000256" key="1">
    <source>
        <dbReference type="SAM" id="MobiDB-lite"/>
    </source>
</evidence>